<protein>
    <recommendedName>
        <fullName evidence="4">P-loop containing nucleoside triphosphate hydrolase protein</fullName>
    </recommendedName>
</protein>
<gene>
    <name evidence="2" type="ORF">DACRYDRAFT_113397</name>
</gene>
<keyword evidence="1" id="KW-1133">Transmembrane helix</keyword>
<dbReference type="OrthoDB" id="2938500at2759"/>
<dbReference type="PANTHER" id="PTHR36978:SF3">
    <property type="entry name" value="P-LOOP CONTAINING NUCLEOSIDE TRIPHOSPHATE HYDROLASE PROTEIN"/>
    <property type="match status" value="1"/>
</dbReference>
<dbReference type="OMA" id="DCFRWIG"/>
<dbReference type="Proteomes" id="UP000030653">
    <property type="component" value="Unassembled WGS sequence"/>
</dbReference>
<name>M5GGB9_DACPD</name>
<keyword evidence="3" id="KW-1185">Reference proteome</keyword>
<dbReference type="AlphaFoldDB" id="M5GGB9"/>
<reference evidence="2 3" key="1">
    <citation type="journal article" date="2012" name="Science">
        <title>The Paleozoic origin of enzymatic lignin decomposition reconstructed from 31 fungal genomes.</title>
        <authorList>
            <person name="Floudas D."/>
            <person name="Binder M."/>
            <person name="Riley R."/>
            <person name="Barry K."/>
            <person name="Blanchette R.A."/>
            <person name="Henrissat B."/>
            <person name="Martinez A.T."/>
            <person name="Otillar R."/>
            <person name="Spatafora J.W."/>
            <person name="Yadav J.S."/>
            <person name="Aerts A."/>
            <person name="Benoit I."/>
            <person name="Boyd A."/>
            <person name="Carlson A."/>
            <person name="Copeland A."/>
            <person name="Coutinho P.M."/>
            <person name="de Vries R.P."/>
            <person name="Ferreira P."/>
            <person name="Findley K."/>
            <person name="Foster B."/>
            <person name="Gaskell J."/>
            <person name="Glotzer D."/>
            <person name="Gorecki P."/>
            <person name="Heitman J."/>
            <person name="Hesse C."/>
            <person name="Hori C."/>
            <person name="Igarashi K."/>
            <person name="Jurgens J.A."/>
            <person name="Kallen N."/>
            <person name="Kersten P."/>
            <person name="Kohler A."/>
            <person name="Kuees U."/>
            <person name="Kumar T.K.A."/>
            <person name="Kuo A."/>
            <person name="LaButti K."/>
            <person name="Larrondo L.F."/>
            <person name="Lindquist E."/>
            <person name="Ling A."/>
            <person name="Lombard V."/>
            <person name="Lucas S."/>
            <person name="Lundell T."/>
            <person name="Martin R."/>
            <person name="McLaughlin D.J."/>
            <person name="Morgenstern I."/>
            <person name="Morin E."/>
            <person name="Murat C."/>
            <person name="Nagy L.G."/>
            <person name="Nolan M."/>
            <person name="Ohm R.A."/>
            <person name="Patyshakuliyeva A."/>
            <person name="Rokas A."/>
            <person name="Ruiz-Duenas F.J."/>
            <person name="Sabat G."/>
            <person name="Salamov A."/>
            <person name="Samejima M."/>
            <person name="Schmutz J."/>
            <person name="Slot J.C."/>
            <person name="St John F."/>
            <person name="Stenlid J."/>
            <person name="Sun H."/>
            <person name="Sun S."/>
            <person name="Syed K."/>
            <person name="Tsang A."/>
            <person name="Wiebenga A."/>
            <person name="Young D."/>
            <person name="Pisabarro A."/>
            <person name="Eastwood D.C."/>
            <person name="Martin F."/>
            <person name="Cullen D."/>
            <person name="Grigoriev I.V."/>
            <person name="Hibbett D.S."/>
        </authorList>
    </citation>
    <scope>NUCLEOTIDE SEQUENCE [LARGE SCALE GENOMIC DNA]</scope>
    <source>
        <strain evidence="2 3">DJM-731 SS1</strain>
    </source>
</reference>
<organism evidence="2 3">
    <name type="scientific">Dacryopinax primogenitus (strain DJM 731)</name>
    <name type="common">Brown rot fungus</name>
    <dbReference type="NCBI Taxonomy" id="1858805"/>
    <lineage>
        <taxon>Eukaryota</taxon>
        <taxon>Fungi</taxon>
        <taxon>Dikarya</taxon>
        <taxon>Basidiomycota</taxon>
        <taxon>Agaricomycotina</taxon>
        <taxon>Dacrymycetes</taxon>
        <taxon>Dacrymycetales</taxon>
        <taxon>Dacrymycetaceae</taxon>
        <taxon>Dacryopinax</taxon>
    </lineage>
</organism>
<proteinExistence type="predicted"/>
<dbReference type="RefSeq" id="XP_040632112.1">
    <property type="nucleotide sequence ID" value="XM_040769622.1"/>
</dbReference>
<keyword evidence="1" id="KW-0472">Membrane</keyword>
<feature type="transmembrane region" description="Helical" evidence="1">
    <location>
        <begin position="234"/>
        <end position="256"/>
    </location>
</feature>
<dbReference type="Pfam" id="PF17784">
    <property type="entry name" value="Sulfotransfer_4"/>
    <property type="match status" value="1"/>
</dbReference>
<evidence type="ECO:0000256" key="1">
    <source>
        <dbReference type="SAM" id="Phobius"/>
    </source>
</evidence>
<dbReference type="SUPFAM" id="SSF52540">
    <property type="entry name" value="P-loop containing nucleoside triphosphate hydrolases"/>
    <property type="match status" value="1"/>
</dbReference>
<dbReference type="HOGENOM" id="CLU_061199_2_1_1"/>
<dbReference type="PANTHER" id="PTHR36978">
    <property type="entry name" value="P-LOOP CONTAINING NUCLEOTIDE TRIPHOSPHATE HYDROLASE"/>
    <property type="match status" value="1"/>
</dbReference>
<evidence type="ECO:0000313" key="3">
    <source>
        <dbReference type="Proteomes" id="UP000030653"/>
    </source>
</evidence>
<dbReference type="InterPro" id="IPR027417">
    <property type="entry name" value="P-loop_NTPase"/>
</dbReference>
<evidence type="ECO:0000313" key="2">
    <source>
        <dbReference type="EMBL" id="EJU05218.1"/>
    </source>
</evidence>
<accession>M5GGB9</accession>
<dbReference type="InterPro" id="IPR040632">
    <property type="entry name" value="Sulfotransfer_4"/>
</dbReference>
<keyword evidence="1" id="KW-0812">Transmembrane</keyword>
<dbReference type="GeneID" id="63684684"/>
<dbReference type="STRING" id="1858805.M5GGB9"/>
<dbReference type="Gene3D" id="3.40.50.300">
    <property type="entry name" value="P-loop containing nucleotide triphosphate hydrolases"/>
    <property type="match status" value="1"/>
</dbReference>
<dbReference type="EMBL" id="JH795856">
    <property type="protein sequence ID" value="EJU05218.1"/>
    <property type="molecule type" value="Genomic_DNA"/>
</dbReference>
<sequence length="278" mass="31450">MVQLFPRPFKGIITGDKPDPSVTEVQILGAGVGRTGTTSLHQALVTLGFGPCHHGFSLHTYPQQSIAYLRTIGKPNADYGALLRGYRSAIDLPDCFLLPEMMAAFPKAKVILTVRDSPEVWLKSWNNTLARMATVHFFLLVLPLRSVRLATLVVLTVGKFRYPNVPPKDLFNAEAYKKHNDWVRSIVPKEKLLEFNVKEGWEPLCKFLEVEVPDVPFPRTNDTAFINKQINDTMVLGLMTWTVILAGIAGSAYCMWTEQWRWPLELVRDNILHLHDIL</sequence>
<evidence type="ECO:0008006" key="4">
    <source>
        <dbReference type="Google" id="ProtNLM"/>
    </source>
</evidence>